<feature type="compositionally biased region" description="Basic and acidic residues" evidence="1">
    <location>
        <begin position="123"/>
        <end position="135"/>
    </location>
</feature>
<sequence length="567" mass="64244">MAKKKRSKLQLQQLAEAKAKYLQQISFKGAGAASNRIESDKAVCESVTFSDDNQDIDMTNEEVKLKCELSTPLKLANLTKKVKKREKKKNRKRRIKIISAINEKKKVVVTHEDKKTKRGPKKNPKEWQKLSAAEKSRRRQKLKSIAPGARVTASPPKERMTVESTLALKVKGSFTKRDMATIRKSIPTVASNYSTKKLEKAVLDSYPKPVKITLADGGEHEIFDFDDVFVYLLRQIGAQNVSPNSTVVISGDKGDKILKIGFYLCERNKPCSEWKFILLASIESDEDYDICFAIFQRVLVSIPRWKAGRIVDGITFIIKFIVTGDLKFLNMFLGLQCSSCFFFCCKCLIHKNDLIKRIYDAPERTIKNIIDDFNKLQHLQQTSRTKKAIEIAPQKCHSVKAMPMSVHIEIAEVAPGILHLIAGATNAVLDLAEELDKNSVEKLLQDAHLARSGHTQKLNGNNGRIILNKLAAGKVVYDGPAFEIIFILSDIQEFAVARIINADEIDELQVCIEMFANQLEQSIYDKLTRSQYIHYIVAHVPAFVRKHHYGTFRSILFFAKMLWQNVS</sequence>
<dbReference type="PANTHER" id="PTHR31424">
    <property type="entry name" value="PROTEIN CBG23806"/>
    <property type="match status" value="1"/>
</dbReference>
<dbReference type="WBParaSite" id="PDA_v2.g2144.t1">
    <property type="protein sequence ID" value="PDA_v2.g2144.t1"/>
    <property type="gene ID" value="PDA_v2.g2144"/>
</dbReference>
<feature type="region of interest" description="Disordered" evidence="1">
    <location>
        <begin position="110"/>
        <end position="158"/>
    </location>
</feature>
<keyword evidence="2" id="KW-1185">Reference proteome</keyword>
<dbReference type="PANTHER" id="PTHR31424:SF3">
    <property type="entry name" value="RING-TYPE DOMAIN-CONTAINING PROTEIN"/>
    <property type="match status" value="1"/>
</dbReference>
<evidence type="ECO:0000256" key="1">
    <source>
        <dbReference type="SAM" id="MobiDB-lite"/>
    </source>
</evidence>
<evidence type="ECO:0000313" key="2">
    <source>
        <dbReference type="Proteomes" id="UP000887578"/>
    </source>
</evidence>
<evidence type="ECO:0000313" key="3">
    <source>
        <dbReference type="WBParaSite" id="PDA_v2.g2144.t1"/>
    </source>
</evidence>
<organism evidence="2 3">
    <name type="scientific">Panagrolaimus davidi</name>
    <dbReference type="NCBI Taxonomy" id="227884"/>
    <lineage>
        <taxon>Eukaryota</taxon>
        <taxon>Metazoa</taxon>
        <taxon>Ecdysozoa</taxon>
        <taxon>Nematoda</taxon>
        <taxon>Chromadorea</taxon>
        <taxon>Rhabditida</taxon>
        <taxon>Tylenchina</taxon>
        <taxon>Panagrolaimomorpha</taxon>
        <taxon>Panagrolaimoidea</taxon>
        <taxon>Panagrolaimidae</taxon>
        <taxon>Panagrolaimus</taxon>
    </lineage>
</organism>
<dbReference type="Proteomes" id="UP000887578">
    <property type="component" value="Unplaced"/>
</dbReference>
<reference evidence="3" key="1">
    <citation type="submission" date="2022-11" db="UniProtKB">
        <authorList>
            <consortium name="WormBaseParasite"/>
        </authorList>
    </citation>
    <scope>IDENTIFICATION</scope>
</reference>
<accession>A0A914Q2S4</accession>
<dbReference type="AlphaFoldDB" id="A0A914Q2S4"/>
<name>A0A914Q2S4_9BILA</name>
<protein>
    <submittedName>
        <fullName evidence="3">Uncharacterized protein</fullName>
    </submittedName>
</protein>
<proteinExistence type="predicted"/>